<dbReference type="PROSITE" id="PS51186">
    <property type="entry name" value="GNAT"/>
    <property type="match status" value="1"/>
</dbReference>
<protein>
    <submittedName>
        <fullName evidence="2">Acetyltransferase (GNAT) family protein</fullName>
    </submittedName>
</protein>
<name>A0A1M5TQH6_9CLOT</name>
<keyword evidence="2" id="KW-0808">Transferase</keyword>
<evidence type="ECO:0000313" key="3">
    <source>
        <dbReference type="Proteomes" id="UP000184526"/>
    </source>
</evidence>
<sequence length="289" mass="34254">MYSFKKSAIFDYKYIKFNLQKSILSKYFDEKYCNFTFMHMYLYKDNITIIQDDSENYLGFIWTSRFNLGINIEALYMEESVDLSTLQFCITSSVFKNKNVFFCTEDNLSIFNKLELLGFVETKNIIDMKIDDFGNFHIPEIKIPKEVTIKPFKFREDDAIRCTLQNDIFQDINRIPLTIQDIISEQKSIYYLSNGGFFILFEDTYIGYGQIINENYDYSIVNLGIIDEFKGKGYGKILTTYLMRHCQMNYDDINTLKLKVDKNNSVARKLYSSLGFEEFDSQIIWKLRN</sequence>
<dbReference type="InterPro" id="IPR016181">
    <property type="entry name" value="Acyl_CoA_acyltransferase"/>
</dbReference>
<dbReference type="RefSeq" id="WP_072830021.1">
    <property type="nucleotide sequence ID" value="NZ_FQXP01000003.1"/>
</dbReference>
<dbReference type="InterPro" id="IPR000182">
    <property type="entry name" value="GNAT_dom"/>
</dbReference>
<dbReference type="Gene3D" id="3.40.630.30">
    <property type="match status" value="1"/>
</dbReference>
<dbReference type="AlphaFoldDB" id="A0A1M5TQH6"/>
<evidence type="ECO:0000313" key="2">
    <source>
        <dbReference type="EMBL" id="SHH52643.1"/>
    </source>
</evidence>
<accession>A0A1M5TQH6</accession>
<gene>
    <name evidence="2" type="ORF">SAMN02745196_00666</name>
</gene>
<organism evidence="2 3">
    <name type="scientific">Clostridium collagenovorans DSM 3089</name>
    <dbReference type="NCBI Taxonomy" id="1121306"/>
    <lineage>
        <taxon>Bacteria</taxon>
        <taxon>Bacillati</taxon>
        <taxon>Bacillota</taxon>
        <taxon>Clostridia</taxon>
        <taxon>Eubacteriales</taxon>
        <taxon>Clostridiaceae</taxon>
        <taxon>Clostridium</taxon>
    </lineage>
</organism>
<dbReference type="STRING" id="1121306.SAMN02745196_00666"/>
<feature type="domain" description="N-acetyltransferase" evidence="1">
    <location>
        <begin position="147"/>
        <end position="289"/>
    </location>
</feature>
<evidence type="ECO:0000259" key="1">
    <source>
        <dbReference type="PROSITE" id="PS51186"/>
    </source>
</evidence>
<proteinExistence type="predicted"/>
<dbReference type="Pfam" id="PF00583">
    <property type="entry name" value="Acetyltransf_1"/>
    <property type="match status" value="1"/>
</dbReference>
<dbReference type="EMBL" id="FQXP01000003">
    <property type="protein sequence ID" value="SHH52643.1"/>
    <property type="molecule type" value="Genomic_DNA"/>
</dbReference>
<dbReference type="OrthoDB" id="1910906at2"/>
<reference evidence="2 3" key="1">
    <citation type="submission" date="2016-11" db="EMBL/GenBank/DDBJ databases">
        <authorList>
            <person name="Jaros S."/>
            <person name="Januszkiewicz K."/>
            <person name="Wedrychowicz H."/>
        </authorList>
    </citation>
    <scope>NUCLEOTIDE SEQUENCE [LARGE SCALE GENOMIC DNA]</scope>
    <source>
        <strain evidence="2 3">DSM 3089</strain>
    </source>
</reference>
<dbReference type="SUPFAM" id="SSF55729">
    <property type="entry name" value="Acyl-CoA N-acyltransferases (Nat)"/>
    <property type="match status" value="1"/>
</dbReference>
<dbReference type="Proteomes" id="UP000184526">
    <property type="component" value="Unassembled WGS sequence"/>
</dbReference>
<dbReference type="GO" id="GO:0016747">
    <property type="term" value="F:acyltransferase activity, transferring groups other than amino-acyl groups"/>
    <property type="evidence" value="ECO:0007669"/>
    <property type="project" value="InterPro"/>
</dbReference>
<keyword evidence="3" id="KW-1185">Reference proteome</keyword>